<keyword evidence="4" id="KW-1185">Reference proteome</keyword>
<proteinExistence type="predicted"/>
<reference evidence="3" key="2">
    <citation type="submission" date="2025-08" db="UniProtKB">
        <authorList>
            <consortium name="Ensembl"/>
        </authorList>
    </citation>
    <scope>IDENTIFICATION</scope>
</reference>
<feature type="domain" description="Ig-like" evidence="2">
    <location>
        <begin position="38"/>
        <end position="114"/>
    </location>
</feature>
<protein>
    <recommendedName>
        <fullName evidence="2">Ig-like domain-containing protein</fullName>
    </recommendedName>
</protein>
<dbReference type="SUPFAM" id="SSF48726">
    <property type="entry name" value="Immunoglobulin"/>
    <property type="match status" value="1"/>
</dbReference>
<dbReference type="PROSITE" id="PS50835">
    <property type="entry name" value="IG_LIKE"/>
    <property type="match status" value="1"/>
</dbReference>
<name>A0A803T9A4_ANOCA</name>
<dbReference type="SMART" id="SM00408">
    <property type="entry name" value="IGc2"/>
    <property type="match status" value="1"/>
</dbReference>
<evidence type="ECO:0000259" key="2">
    <source>
        <dbReference type="PROSITE" id="PS50835"/>
    </source>
</evidence>
<evidence type="ECO:0000313" key="3">
    <source>
        <dbReference type="Ensembl" id="ENSACAP00000031794.1"/>
    </source>
</evidence>
<dbReference type="InterPro" id="IPR003599">
    <property type="entry name" value="Ig_sub"/>
</dbReference>
<dbReference type="InterPro" id="IPR036179">
    <property type="entry name" value="Ig-like_dom_sf"/>
</dbReference>
<dbReference type="InterPro" id="IPR013098">
    <property type="entry name" value="Ig_I-set"/>
</dbReference>
<dbReference type="Ensembl" id="ENSACAT00000047696.1">
    <property type="protein sequence ID" value="ENSACAP00000031794.1"/>
    <property type="gene ID" value="ENSACAG00000040573.1"/>
</dbReference>
<dbReference type="Pfam" id="PF07679">
    <property type="entry name" value="I-set"/>
    <property type="match status" value="1"/>
</dbReference>
<sequence length="132" mass="14282">VTRSTKLPSTIKCPHLKFLIQKGKTVVYIPLRYRTIPPSFTRKLKETHGVLASSVVLECKVAGSPPLTVAWFHNGHKLTIATLVFNQVDSNDSGEYICKAENSVGEAVSSALLSVQAGGWTGWPMSSNSAIL</sequence>
<dbReference type="PANTHER" id="PTHR10075:SF14">
    <property type="entry name" value="CELL ADHESION MOLECULE DSCAM2-RELATED"/>
    <property type="match status" value="1"/>
</dbReference>
<evidence type="ECO:0000313" key="4">
    <source>
        <dbReference type="Proteomes" id="UP000001646"/>
    </source>
</evidence>
<dbReference type="SMART" id="SM00409">
    <property type="entry name" value="IG"/>
    <property type="match status" value="1"/>
</dbReference>
<dbReference type="AlphaFoldDB" id="A0A803T9A4"/>
<accession>A0A803T9A4</accession>
<keyword evidence="1" id="KW-0393">Immunoglobulin domain</keyword>
<dbReference type="InParanoid" id="A0A803T9A4"/>
<dbReference type="FunFam" id="2.60.40.10:FF:000022">
    <property type="entry name" value="Cardiac titin"/>
    <property type="match status" value="1"/>
</dbReference>
<organism evidence="3 4">
    <name type="scientific">Anolis carolinensis</name>
    <name type="common">Green anole</name>
    <name type="synonym">American chameleon</name>
    <dbReference type="NCBI Taxonomy" id="28377"/>
    <lineage>
        <taxon>Eukaryota</taxon>
        <taxon>Metazoa</taxon>
        <taxon>Chordata</taxon>
        <taxon>Craniata</taxon>
        <taxon>Vertebrata</taxon>
        <taxon>Euteleostomi</taxon>
        <taxon>Lepidosauria</taxon>
        <taxon>Squamata</taxon>
        <taxon>Bifurcata</taxon>
        <taxon>Unidentata</taxon>
        <taxon>Episquamata</taxon>
        <taxon>Toxicofera</taxon>
        <taxon>Iguania</taxon>
        <taxon>Dactyloidae</taxon>
        <taxon>Anolis</taxon>
    </lineage>
</organism>
<reference evidence="3" key="3">
    <citation type="submission" date="2025-09" db="UniProtKB">
        <authorList>
            <consortium name="Ensembl"/>
        </authorList>
    </citation>
    <scope>IDENTIFICATION</scope>
</reference>
<dbReference type="Gene3D" id="2.60.40.10">
    <property type="entry name" value="Immunoglobulins"/>
    <property type="match status" value="1"/>
</dbReference>
<evidence type="ECO:0000256" key="1">
    <source>
        <dbReference type="ARBA" id="ARBA00023319"/>
    </source>
</evidence>
<dbReference type="InterPro" id="IPR003598">
    <property type="entry name" value="Ig_sub2"/>
</dbReference>
<reference evidence="3" key="1">
    <citation type="submission" date="2009-12" db="EMBL/GenBank/DDBJ databases">
        <title>The Genome Sequence of Anolis carolinensis (Green Anole Lizard).</title>
        <authorList>
            <consortium name="The Genome Sequencing Platform"/>
            <person name="Di Palma F."/>
            <person name="Alfoldi J."/>
            <person name="Heiman D."/>
            <person name="Young S."/>
            <person name="Grabherr M."/>
            <person name="Johnson J."/>
            <person name="Lander E.S."/>
            <person name="Lindblad-Toh K."/>
        </authorList>
    </citation>
    <scope>NUCLEOTIDE SEQUENCE [LARGE SCALE GENOMIC DNA]</scope>
    <source>
        <strain evidence="3">JBL SC #1</strain>
    </source>
</reference>
<dbReference type="InterPro" id="IPR013783">
    <property type="entry name" value="Ig-like_fold"/>
</dbReference>
<dbReference type="Proteomes" id="UP000001646">
    <property type="component" value="Unplaced"/>
</dbReference>
<dbReference type="PANTHER" id="PTHR10075">
    <property type="entry name" value="BASIGIN RELATED"/>
    <property type="match status" value="1"/>
</dbReference>
<dbReference type="InterPro" id="IPR007110">
    <property type="entry name" value="Ig-like_dom"/>
</dbReference>